<feature type="compositionally biased region" description="Polar residues" evidence="20">
    <location>
        <begin position="796"/>
        <end position="808"/>
    </location>
</feature>
<dbReference type="AlphaFoldDB" id="A0A2G5SVN3"/>
<dbReference type="PROSITE" id="PS50176">
    <property type="entry name" value="ARM_REPEAT"/>
    <property type="match status" value="1"/>
</dbReference>
<dbReference type="GO" id="GO:0016055">
    <property type="term" value="P:Wnt signaling pathway"/>
    <property type="evidence" value="ECO:0007669"/>
    <property type="project" value="UniProtKB-KW"/>
</dbReference>
<dbReference type="GO" id="GO:0005737">
    <property type="term" value="C:cytoplasm"/>
    <property type="evidence" value="ECO:0007669"/>
    <property type="project" value="UniProtKB-SubCell"/>
</dbReference>
<accession>A0A2G5SVN3</accession>
<evidence type="ECO:0000256" key="14">
    <source>
        <dbReference type="ARBA" id="ARBA00023163"/>
    </source>
</evidence>
<evidence type="ECO:0000256" key="5">
    <source>
        <dbReference type="ARBA" id="ARBA00005462"/>
    </source>
</evidence>
<keyword evidence="14" id="KW-0804">Transcription</keyword>
<evidence type="ECO:0000256" key="7">
    <source>
        <dbReference type="ARBA" id="ARBA00022490"/>
    </source>
</evidence>
<evidence type="ECO:0000256" key="19">
    <source>
        <dbReference type="PROSITE-ProRule" id="PRU00259"/>
    </source>
</evidence>
<feature type="compositionally biased region" description="Polar residues" evidence="20">
    <location>
        <begin position="731"/>
        <end position="746"/>
    </location>
</feature>
<comment type="subcellular location">
    <subcellularLocation>
        <location evidence="2">Cell junction</location>
    </subcellularLocation>
    <subcellularLocation>
        <location evidence="4">Cytoplasm</location>
    </subcellularLocation>
    <subcellularLocation>
        <location evidence="3">Membrane</location>
    </subcellularLocation>
    <subcellularLocation>
        <location evidence="1">Nucleus</location>
    </subcellularLocation>
</comment>
<evidence type="ECO:0000256" key="12">
    <source>
        <dbReference type="ARBA" id="ARBA00023136"/>
    </source>
</evidence>
<dbReference type="OrthoDB" id="195736at2759"/>
<dbReference type="SMART" id="SM00185">
    <property type="entry name" value="ARM"/>
    <property type="match status" value="3"/>
</dbReference>
<evidence type="ECO:0000256" key="11">
    <source>
        <dbReference type="ARBA" id="ARBA00023015"/>
    </source>
</evidence>
<keyword evidence="6" id="KW-0217">Developmental protein</keyword>
<keyword evidence="22" id="KW-1185">Reference proteome</keyword>
<keyword evidence="10" id="KW-0965">Cell junction</keyword>
<evidence type="ECO:0000313" key="21">
    <source>
        <dbReference type="EMBL" id="PIC19003.1"/>
    </source>
</evidence>
<keyword evidence="8" id="KW-0879">Wnt signaling pathway</keyword>
<evidence type="ECO:0000256" key="20">
    <source>
        <dbReference type="SAM" id="MobiDB-lite"/>
    </source>
</evidence>
<keyword evidence="11" id="KW-0805">Transcription regulation</keyword>
<dbReference type="InterPro" id="IPR016024">
    <property type="entry name" value="ARM-type_fold"/>
</dbReference>
<evidence type="ECO:0000256" key="8">
    <source>
        <dbReference type="ARBA" id="ARBA00022687"/>
    </source>
</evidence>
<dbReference type="STRING" id="1611254.A0A2G5SVN3"/>
<evidence type="ECO:0000256" key="2">
    <source>
        <dbReference type="ARBA" id="ARBA00004282"/>
    </source>
</evidence>
<evidence type="ECO:0000256" key="13">
    <source>
        <dbReference type="ARBA" id="ARBA00023159"/>
    </source>
</evidence>
<dbReference type="GO" id="GO:0005634">
    <property type="term" value="C:nucleus"/>
    <property type="evidence" value="ECO:0007669"/>
    <property type="project" value="UniProtKB-SubCell"/>
</dbReference>
<gene>
    <name evidence="21" type="primary">Cni-bar-1</name>
    <name evidence="21" type="synonym">Cnig_chr_X.g24696</name>
    <name evidence="21" type="ORF">B9Z55_024696</name>
</gene>
<keyword evidence="13" id="KW-0010">Activator</keyword>
<dbReference type="GO" id="GO:0007155">
    <property type="term" value="P:cell adhesion"/>
    <property type="evidence" value="ECO:0007669"/>
    <property type="project" value="InterPro"/>
</dbReference>
<dbReference type="GO" id="GO:0070161">
    <property type="term" value="C:anchoring junction"/>
    <property type="evidence" value="ECO:0007669"/>
    <property type="project" value="UniProtKB-SubCell"/>
</dbReference>
<evidence type="ECO:0000256" key="3">
    <source>
        <dbReference type="ARBA" id="ARBA00004370"/>
    </source>
</evidence>
<comment type="caution">
    <text evidence="21">The sequence shown here is derived from an EMBL/GenBank/DDBJ whole genome shotgun (WGS) entry which is preliminary data.</text>
</comment>
<keyword evidence="9" id="KW-0677">Repeat</keyword>
<dbReference type="InterPro" id="IPR000225">
    <property type="entry name" value="Armadillo"/>
</dbReference>
<evidence type="ECO:0000256" key="6">
    <source>
        <dbReference type="ARBA" id="ARBA00022473"/>
    </source>
</evidence>
<comment type="similarity">
    <text evidence="5">Belongs to the beta-catenin family.</text>
</comment>
<dbReference type="InterPro" id="IPR011989">
    <property type="entry name" value="ARM-like"/>
</dbReference>
<dbReference type="Gene3D" id="1.25.10.10">
    <property type="entry name" value="Leucine-rich Repeat Variant"/>
    <property type="match status" value="1"/>
</dbReference>
<name>A0A2G5SVN3_9PELO</name>
<reference evidence="22" key="1">
    <citation type="submission" date="2017-10" db="EMBL/GenBank/DDBJ databases">
        <title>Rapid genome shrinkage in a self-fertile nematode reveals novel sperm competition proteins.</title>
        <authorList>
            <person name="Yin D."/>
            <person name="Schwarz E.M."/>
            <person name="Thomas C.G."/>
            <person name="Felde R.L."/>
            <person name="Korf I.F."/>
            <person name="Cutter A.D."/>
            <person name="Schartner C.M."/>
            <person name="Ralston E.J."/>
            <person name="Meyer B.J."/>
            <person name="Haag E.S."/>
        </authorList>
    </citation>
    <scope>NUCLEOTIDE SEQUENCE [LARGE SCALE GENOMIC DNA]</scope>
    <source>
        <strain evidence="22">JU1422</strain>
    </source>
</reference>
<evidence type="ECO:0000256" key="10">
    <source>
        <dbReference type="ARBA" id="ARBA00022949"/>
    </source>
</evidence>
<dbReference type="SUPFAM" id="SSF48371">
    <property type="entry name" value="ARM repeat"/>
    <property type="match status" value="1"/>
</dbReference>
<organism evidence="21 22">
    <name type="scientific">Caenorhabditis nigoni</name>
    <dbReference type="NCBI Taxonomy" id="1611254"/>
    <lineage>
        <taxon>Eukaryota</taxon>
        <taxon>Metazoa</taxon>
        <taxon>Ecdysozoa</taxon>
        <taxon>Nematoda</taxon>
        <taxon>Chromadorea</taxon>
        <taxon>Rhabditida</taxon>
        <taxon>Rhabditina</taxon>
        <taxon>Rhabditomorpha</taxon>
        <taxon>Rhabditoidea</taxon>
        <taxon>Rhabditidae</taxon>
        <taxon>Peloderinae</taxon>
        <taxon>Caenorhabditis</taxon>
    </lineage>
</organism>
<proteinExistence type="inferred from homology"/>
<evidence type="ECO:0000256" key="16">
    <source>
        <dbReference type="ARBA" id="ARBA00071286"/>
    </source>
</evidence>
<evidence type="ECO:0000256" key="17">
    <source>
        <dbReference type="ARBA" id="ARBA00078534"/>
    </source>
</evidence>
<feature type="repeat" description="ARM" evidence="19">
    <location>
        <begin position="126"/>
        <end position="154"/>
    </location>
</feature>
<keyword evidence="15" id="KW-0539">Nucleus</keyword>
<keyword evidence="7" id="KW-0963">Cytoplasm</keyword>
<dbReference type="EMBL" id="PDUG01000006">
    <property type="protein sequence ID" value="PIC19003.1"/>
    <property type="molecule type" value="Genomic_DNA"/>
</dbReference>
<evidence type="ECO:0000256" key="4">
    <source>
        <dbReference type="ARBA" id="ARBA00004496"/>
    </source>
</evidence>
<dbReference type="PRINTS" id="PR01869">
    <property type="entry name" value="BCATNINFAMLY"/>
</dbReference>
<evidence type="ECO:0000256" key="9">
    <source>
        <dbReference type="ARBA" id="ARBA00022737"/>
    </source>
</evidence>
<dbReference type="PANTHER" id="PTHR45976">
    <property type="entry name" value="ARMADILLO SEGMENT POLARITY PROTEIN"/>
    <property type="match status" value="1"/>
</dbReference>
<evidence type="ECO:0000256" key="15">
    <source>
        <dbReference type="ARBA" id="ARBA00023242"/>
    </source>
</evidence>
<sequence>MTFFQKTGMDLDPNLVINHDDTNLSEISYTMEQDSSSYSLEMGGTPSSAGHRKVDMWQNHNFDSGFQTMNHSEAPSIISSLHPSSHLSGMSSMAEYEPIPNLSEQQKQKFDGITKNPTDGQYNTVRAIPELTMLMKDQDNEVVQKAVMIMQNIAKMECDAMRRQNETKIVDPRVIFTLRDLLRDKVDHPNIIRFTLGTLFNICNRQEGIDLVTRAISEQPDIIPNLIRHIGTFANSIYKYAILTMHSILSDKQRGGQSVTIARQQDAIIHVTPWLEAEKSEKLLPVIVDLIRVLCEKNTDQKVKFVKMGGPQKLLHILQQRGYENLLWRSTQLLKTFSNFDAPGLVAFGGRQILAGMLSHGSPRLVLSTLETLRNISDVPSKMKEELLLKSLLELVNSRNAVIRLYSAQTMSNLVANNRPNKEYMCSNNGVVNLCRALALATKDWQNFQDKEAQQMEDYAESLICTLRHLCVGHPLAEKVQAYVFREPSIFLHKLMTMRPVLLKHTLNLLLKVVSQNALLAPFLLCRIGEIGFVEQLIHILRVACTQLNVQDVIEGVRVKDIVHLCIQILRLITRNPDILNEVDFFLRSPENSRMGDGHTLPIFVLQKANVEENTKSSTLELIYNLMHHEKMADHLERDEILCKMLQSVQMQAANHPELANLAANILKLMSEKRERNRIHYGRHGSFESQFGHLSVAAQRTEVMNSHGETYEGAGEQWSQPMSDDSMMESYCNSSGRDSSIPETYNSPMYHSPPSMYPEYPNGPPSGPYYDPHASTSTRPTPPHYGNYDSPPVYNNIPSNQGPSSHLSDQYPYRQGRF</sequence>
<feature type="region of interest" description="Disordered" evidence="20">
    <location>
        <begin position="708"/>
        <end position="818"/>
    </location>
</feature>
<feature type="compositionally biased region" description="Low complexity" evidence="20">
    <location>
        <begin position="747"/>
        <end position="760"/>
    </location>
</feature>
<evidence type="ECO:0000313" key="22">
    <source>
        <dbReference type="Proteomes" id="UP000230233"/>
    </source>
</evidence>
<dbReference type="GO" id="GO:0045296">
    <property type="term" value="F:cadherin binding"/>
    <property type="evidence" value="ECO:0007669"/>
    <property type="project" value="InterPro"/>
</dbReference>
<dbReference type="InterPro" id="IPR013284">
    <property type="entry name" value="Beta-catenin"/>
</dbReference>
<dbReference type="Proteomes" id="UP000230233">
    <property type="component" value="Chromosome X"/>
</dbReference>
<dbReference type="GO" id="GO:0016020">
    <property type="term" value="C:membrane"/>
    <property type="evidence" value="ECO:0007669"/>
    <property type="project" value="UniProtKB-SubCell"/>
</dbReference>
<keyword evidence="12" id="KW-0472">Membrane</keyword>
<evidence type="ECO:0000256" key="1">
    <source>
        <dbReference type="ARBA" id="ARBA00004123"/>
    </source>
</evidence>
<protein>
    <recommendedName>
        <fullName evidence="16">Beta-catenin/armadillo-related protein 1</fullName>
    </recommendedName>
    <alternativeName>
        <fullName evidence="17">Protruding vulva protein 1</fullName>
    </alternativeName>
    <alternativeName>
        <fullName evidence="18">Suppressor of polyray 1</fullName>
    </alternativeName>
</protein>
<dbReference type="FunFam" id="1.25.10.10:FF:000915">
    <property type="entry name" value="Beta-catenin/armadillo-related protein 1"/>
    <property type="match status" value="1"/>
</dbReference>
<evidence type="ECO:0000256" key="18">
    <source>
        <dbReference type="ARBA" id="ARBA00081014"/>
    </source>
</evidence>